<dbReference type="CDD" id="cd00167">
    <property type="entry name" value="SANT"/>
    <property type="match status" value="2"/>
</dbReference>
<feature type="domain" description="Myb-like" evidence="1">
    <location>
        <begin position="15"/>
        <end position="66"/>
    </location>
</feature>
<dbReference type="PROSITE" id="PS50090">
    <property type="entry name" value="MYB_LIKE"/>
    <property type="match status" value="2"/>
</dbReference>
<dbReference type="RefSeq" id="XP_001307387.1">
    <property type="nucleotide sequence ID" value="XM_001307386.1"/>
</dbReference>
<dbReference type="AlphaFoldDB" id="A2FKU7"/>
<dbReference type="Proteomes" id="UP000001542">
    <property type="component" value="Unassembled WGS sequence"/>
</dbReference>
<evidence type="ECO:0000259" key="3">
    <source>
        <dbReference type="PROSITE" id="PS51294"/>
    </source>
</evidence>
<dbReference type="InParanoid" id="A2FKU7"/>
<proteinExistence type="predicted"/>
<dbReference type="EMBL" id="DS113856">
    <property type="protein sequence ID" value="EAX94457.1"/>
    <property type="molecule type" value="Genomic_DNA"/>
</dbReference>
<dbReference type="InterPro" id="IPR017930">
    <property type="entry name" value="Myb_dom"/>
</dbReference>
<dbReference type="PROSITE" id="PS51293">
    <property type="entry name" value="SANT"/>
    <property type="match status" value="1"/>
</dbReference>
<dbReference type="OrthoDB" id="2143914at2759"/>
<dbReference type="InterPro" id="IPR017884">
    <property type="entry name" value="SANT_dom"/>
</dbReference>
<reference evidence="4" key="2">
    <citation type="journal article" date="2007" name="Science">
        <title>Draft genome sequence of the sexually transmitted pathogen Trichomonas vaginalis.</title>
        <authorList>
            <person name="Carlton J.M."/>
            <person name="Hirt R.P."/>
            <person name="Silva J.C."/>
            <person name="Delcher A.L."/>
            <person name="Schatz M."/>
            <person name="Zhao Q."/>
            <person name="Wortman J.R."/>
            <person name="Bidwell S.L."/>
            <person name="Alsmark U.C.M."/>
            <person name="Besteiro S."/>
            <person name="Sicheritz-Ponten T."/>
            <person name="Noel C.J."/>
            <person name="Dacks J.B."/>
            <person name="Foster P.G."/>
            <person name="Simillion C."/>
            <person name="Van de Peer Y."/>
            <person name="Miranda-Saavedra D."/>
            <person name="Barton G.J."/>
            <person name="Westrop G.D."/>
            <person name="Mueller S."/>
            <person name="Dessi D."/>
            <person name="Fiori P.L."/>
            <person name="Ren Q."/>
            <person name="Paulsen I."/>
            <person name="Zhang H."/>
            <person name="Bastida-Corcuera F.D."/>
            <person name="Simoes-Barbosa A."/>
            <person name="Brown M.T."/>
            <person name="Hayes R.D."/>
            <person name="Mukherjee M."/>
            <person name="Okumura C.Y."/>
            <person name="Schneider R."/>
            <person name="Smith A.J."/>
            <person name="Vanacova S."/>
            <person name="Villalvazo M."/>
            <person name="Haas B.J."/>
            <person name="Pertea M."/>
            <person name="Feldblyum T.V."/>
            <person name="Utterback T.R."/>
            <person name="Shu C.L."/>
            <person name="Osoegawa K."/>
            <person name="de Jong P.J."/>
            <person name="Hrdy I."/>
            <person name="Horvathova L."/>
            <person name="Zubacova Z."/>
            <person name="Dolezal P."/>
            <person name="Malik S.B."/>
            <person name="Logsdon J.M. Jr."/>
            <person name="Henze K."/>
            <person name="Gupta A."/>
            <person name="Wang C.C."/>
            <person name="Dunne R.L."/>
            <person name="Upcroft J.A."/>
            <person name="Upcroft P."/>
            <person name="White O."/>
            <person name="Salzberg S.L."/>
            <person name="Tang P."/>
            <person name="Chiu C.-H."/>
            <person name="Lee Y.-S."/>
            <person name="Embley T.M."/>
            <person name="Coombs G.H."/>
            <person name="Mottram J.C."/>
            <person name="Tachezy J."/>
            <person name="Fraser-Liggett C.M."/>
            <person name="Johnson P.J."/>
        </authorList>
    </citation>
    <scope>NUCLEOTIDE SEQUENCE [LARGE SCALE GENOMIC DNA]</scope>
    <source>
        <strain evidence="4">G3</strain>
    </source>
</reference>
<evidence type="ECO:0000313" key="4">
    <source>
        <dbReference type="EMBL" id="EAX94457.1"/>
    </source>
</evidence>
<dbReference type="STRING" id="5722.A2FKU7"/>
<keyword evidence="5" id="KW-1185">Reference proteome</keyword>
<dbReference type="VEuPathDB" id="TrichDB:TVAG_031450"/>
<dbReference type="Pfam" id="PF00249">
    <property type="entry name" value="Myb_DNA-binding"/>
    <property type="match status" value="2"/>
</dbReference>
<dbReference type="SUPFAM" id="SSF46689">
    <property type="entry name" value="Homeodomain-like"/>
    <property type="match status" value="2"/>
</dbReference>
<dbReference type="InterPro" id="IPR001005">
    <property type="entry name" value="SANT/Myb"/>
</dbReference>
<dbReference type="GO" id="GO:0005634">
    <property type="term" value="C:nucleus"/>
    <property type="evidence" value="ECO:0000318"/>
    <property type="project" value="GO_Central"/>
</dbReference>
<feature type="domain" description="Myb-like" evidence="1">
    <location>
        <begin position="67"/>
        <end position="117"/>
    </location>
</feature>
<dbReference type="GO" id="GO:0006355">
    <property type="term" value="P:regulation of DNA-templated transcription"/>
    <property type="evidence" value="ECO:0000318"/>
    <property type="project" value="GO_Central"/>
</dbReference>
<feature type="domain" description="SANT" evidence="2">
    <location>
        <begin position="70"/>
        <end position="125"/>
    </location>
</feature>
<accession>A2FKU7</accession>
<dbReference type="GO" id="GO:0000978">
    <property type="term" value="F:RNA polymerase II cis-regulatory region sequence-specific DNA binding"/>
    <property type="evidence" value="ECO:0000318"/>
    <property type="project" value="GO_Central"/>
</dbReference>
<dbReference type="SMR" id="A2FKU7"/>
<dbReference type="eggNOG" id="KOG0048">
    <property type="taxonomic scope" value="Eukaryota"/>
</dbReference>
<dbReference type="InterPro" id="IPR009057">
    <property type="entry name" value="Homeodomain-like_sf"/>
</dbReference>
<dbReference type="Gene3D" id="1.10.10.60">
    <property type="entry name" value="Homeodomain-like"/>
    <property type="match status" value="2"/>
</dbReference>
<dbReference type="GO" id="GO:0000981">
    <property type="term" value="F:DNA-binding transcription factor activity, RNA polymerase II-specific"/>
    <property type="evidence" value="ECO:0000318"/>
    <property type="project" value="GO_Central"/>
</dbReference>
<organism evidence="4 5">
    <name type="scientific">Trichomonas vaginalis (strain ATCC PRA-98 / G3)</name>
    <dbReference type="NCBI Taxonomy" id="412133"/>
    <lineage>
        <taxon>Eukaryota</taxon>
        <taxon>Metamonada</taxon>
        <taxon>Parabasalia</taxon>
        <taxon>Trichomonadida</taxon>
        <taxon>Trichomonadidae</taxon>
        <taxon>Trichomonas</taxon>
    </lineage>
</organism>
<dbReference type="KEGG" id="tva:4752191"/>
<evidence type="ECO:0000259" key="2">
    <source>
        <dbReference type="PROSITE" id="PS51293"/>
    </source>
</evidence>
<evidence type="ECO:0000259" key="1">
    <source>
        <dbReference type="PROSITE" id="PS50090"/>
    </source>
</evidence>
<gene>
    <name evidence="4" type="ORF">TVAG_031450</name>
</gene>
<name>A2FKU7_TRIV3</name>
<feature type="domain" description="HTH myb-type" evidence="3">
    <location>
        <begin position="67"/>
        <end position="121"/>
    </location>
</feature>
<dbReference type="PANTHER" id="PTHR45614">
    <property type="entry name" value="MYB PROTEIN-RELATED"/>
    <property type="match status" value="1"/>
</dbReference>
<evidence type="ECO:0000313" key="5">
    <source>
        <dbReference type="Proteomes" id="UP000001542"/>
    </source>
</evidence>
<dbReference type="VEuPathDB" id="TrichDB:TVAGG3_0756200"/>
<feature type="domain" description="HTH myb-type" evidence="3">
    <location>
        <begin position="15"/>
        <end position="66"/>
    </location>
</feature>
<sequence>MMNCITQPGIYLPKKEESGKKKFTLEEDTFILYMVSRIGQKSWKIISSLMPGRNARQVRERYKHYLSQNIQKDPWTEEEDQLIIQKVNKWGQKWTEIAKLMPGRTNVNIKNRYHLLMRKMKKNSNSQTESSTTSDTPSFQYQELFLNEPYINVEFEIFDELCNSCC</sequence>
<dbReference type="PROSITE" id="PS51294">
    <property type="entry name" value="HTH_MYB"/>
    <property type="match status" value="2"/>
</dbReference>
<dbReference type="SMART" id="SM00717">
    <property type="entry name" value="SANT"/>
    <property type="match status" value="2"/>
</dbReference>
<protein>
    <submittedName>
        <fullName evidence="4">Myb-like DNA-binding domain containing protein</fullName>
    </submittedName>
</protein>
<keyword evidence="4" id="KW-0238">DNA-binding</keyword>
<dbReference type="InterPro" id="IPR050560">
    <property type="entry name" value="MYB_TF"/>
</dbReference>
<reference evidence="4" key="1">
    <citation type="submission" date="2006-10" db="EMBL/GenBank/DDBJ databases">
        <authorList>
            <person name="Amadeo P."/>
            <person name="Zhao Q."/>
            <person name="Wortman J."/>
            <person name="Fraser-Liggett C."/>
            <person name="Carlton J."/>
        </authorList>
    </citation>
    <scope>NUCLEOTIDE SEQUENCE</scope>
    <source>
        <strain evidence="4">G3</strain>
    </source>
</reference>
<dbReference type="PANTHER" id="PTHR45614:SF253">
    <property type="entry name" value="CHROMOSOME UNDETERMINED SCAFFOLD_38, WHOLE GENOME SHOTGUN SEQUENCE"/>
    <property type="match status" value="1"/>
</dbReference>